<dbReference type="GO" id="GO:0035438">
    <property type="term" value="F:cyclic-di-GMP binding"/>
    <property type="evidence" value="ECO:0007669"/>
    <property type="project" value="InterPro"/>
</dbReference>
<sequence length="145" mass="15844">MLPVIATDNRRNARRFRAHHPAKIVFGPESMISCMVRDISTGGARIAVTPHMPLPENFELFIAAHDLQVRRARVCWRKGDCAGVAFDVDTAGEGAAQPFLIADHQSHVRLVASREAPASDEAAKVAVEVDRHGWGRRGSALRNSA</sequence>
<dbReference type="Proteomes" id="UP000605848">
    <property type="component" value="Unassembled WGS sequence"/>
</dbReference>
<dbReference type="SUPFAM" id="SSF141371">
    <property type="entry name" value="PilZ domain-like"/>
    <property type="match status" value="1"/>
</dbReference>
<protein>
    <submittedName>
        <fullName evidence="2">PilZ domain-containing protein</fullName>
    </submittedName>
</protein>
<dbReference type="RefSeq" id="WP_202059883.1">
    <property type="nucleotide sequence ID" value="NZ_JAEQMY010000015.1"/>
</dbReference>
<dbReference type="Gene3D" id="2.40.10.220">
    <property type="entry name" value="predicted glycosyltransferase like domains"/>
    <property type="match status" value="1"/>
</dbReference>
<evidence type="ECO:0000313" key="3">
    <source>
        <dbReference type="Proteomes" id="UP000605848"/>
    </source>
</evidence>
<feature type="domain" description="PilZ" evidence="1">
    <location>
        <begin position="9"/>
        <end position="89"/>
    </location>
</feature>
<dbReference type="AlphaFoldDB" id="A0A936Z8N2"/>
<accession>A0A936Z8N2</accession>
<dbReference type="Pfam" id="PF07238">
    <property type="entry name" value="PilZ"/>
    <property type="match status" value="1"/>
</dbReference>
<reference evidence="2" key="1">
    <citation type="submission" date="2021-01" db="EMBL/GenBank/DDBJ databases">
        <title>Microvirga sp.</title>
        <authorList>
            <person name="Kim M.K."/>
        </authorList>
    </citation>
    <scope>NUCLEOTIDE SEQUENCE</scope>
    <source>
        <strain evidence="2">5420S-16</strain>
    </source>
</reference>
<organism evidence="2 3">
    <name type="scientific">Microvirga aerilata</name>
    <dbReference type="NCBI Taxonomy" id="670292"/>
    <lineage>
        <taxon>Bacteria</taxon>
        <taxon>Pseudomonadati</taxon>
        <taxon>Pseudomonadota</taxon>
        <taxon>Alphaproteobacteria</taxon>
        <taxon>Hyphomicrobiales</taxon>
        <taxon>Methylobacteriaceae</taxon>
        <taxon>Microvirga</taxon>
    </lineage>
</organism>
<name>A0A936Z8N2_9HYPH</name>
<comment type="caution">
    <text evidence="2">The sequence shown here is derived from an EMBL/GenBank/DDBJ whole genome shotgun (WGS) entry which is preliminary data.</text>
</comment>
<evidence type="ECO:0000259" key="1">
    <source>
        <dbReference type="Pfam" id="PF07238"/>
    </source>
</evidence>
<proteinExistence type="predicted"/>
<keyword evidence="3" id="KW-1185">Reference proteome</keyword>
<dbReference type="EMBL" id="JAEQMY010000015">
    <property type="protein sequence ID" value="MBL0404816.1"/>
    <property type="molecule type" value="Genomic_DNA"/>
</dbReference>
<gene>
    <name evidence="2" type="ORF">JKG68_12630</name>
</gene>
<evidence type="ECO:0000313" key="2">
    <source>
        <dbReference type="EMBL" id="MBL0404816.1"/>
    </source>
</evidence>
<dbReference type="InterPro" id="IPR009875">
    <property type="entry name" value="PilZ_domain"/>
</dbReference>